<organism evidence="3 4">
    <name type="scientific">Streptomyces atratus</name>
    <dbReference type="NCBI Taxonomy" id="1893"/>
    <lineage>
        <taxon>Bacteria</taxon>
        <taxon>Bacillati</taxon>
        <taxon>Actinomycetota</taxon>
        <taxon>Actinomycetes</taxon>
        <taxon>Kitasatosporales</taxon>
        <taxon>Streptomycetaceae</taxon>
        <taxon>Streptomyces</taxon>
    </lineage>
</organism>
<evidence type="ECO:0000259" key="2">
    <source>
        <dbReference type="Pfam" id="PF00144"/>
    </source>
</evidence>
<dbReference type="Proteomes" id="UP000252698">
    <property type="component" value="Chromosome"/>
</dbReference>
<proteinExistence type="predicted"/>
<feature type="domain" description="Beta-lactamase-related" evidence="2">
    <location>
        <begin position="8"/>
        <end position="168"/>
    </location>
</feature>
<gene>
    <name evidence="3" type="ORF">C5746_19075</name>
</gene>
<dbReference type="PANTHER" id="PTHR46825">
    <property type="entry name" value="D-ALANYL-D-ALANINE-CARBOXYPEPTIDASE/ENDOPEPTIDASE AMPH"/>
    <property type="match status" value="1"/>
</dbReference>
<feature type="region of interest" description="Disordered" evidence="1">
    <location>
        <begin position="47"/>
        <end position="71"/>
    </location>
</feature>
<evidence type="ECO:0000313" key="4">
    <source>
        <dbReference type="Proteomes" id="UP000252698"/>
    </source>
</evidence>
<dbReference type="GeneID" id="95520555"/>
<reference evidence="3 4" key="1">
    <citation type="journal article" date="2018" name="Front. Microbiol.">
        <title>Genome Sequencing of Streptomyces atratus SCSIOZH16 and Activation Production of Nocardamine via Metabolic Engineering.</title>
        <authorList>
            <person name="Li Y."/>
            <person name="Zhang C."/>
            <person name="Liu C."/>
            <person name="Ju J."/>
            <person name="Ma J."/>
        </authorList>
    </citation>
    <scope>NUCLEOTIDE SEQUENCE [LARGE SCALE GENOMIC DNA]</scope>
    <source>
        <strain evidence="3 4">SCSIO_ZH16</strain>
    </source>
</reference>
<dbReference type="PANTHER" id="PTHR46825:SF7">
    <property type="entry name" value="D-ALANYL-D-ALANINE CARBOXYPEPTIDASE"/>
    <property type="match status" value="1"/>
</dbReference>
<protein>
    <recommendedName>
        <fullName evidence="2">Beta-lactamase-related domain-containing protein</fullName>
    </recommendedName>
</protein>
<dbReference type="InterPro" id="IPR012338">
    <property type="entry name" value="Beta-lactam/transpept-like"/>
</dbReference>
<dbReference type="InterPro" id="IPR050491">
    <property type="entry name" value="AmpC-like"/>
</dbReference>
<dbReference type="Gene3D" id="3.40.710.10">
    <property type="entry name" value="DD-peptidase/beta-lactamase superfamily"/>
    <property type="match status" value="1"/>
</dbReference>
<sequence>MGCRGPRNTNAILLGLVVERASGRPLAEYIERNVLESAGMNHTFLPRGTEFPAPHAHGSTDRTANGRTEEATDWNPSWAWAAGGMVCDQHDMRIRARVLATGTLVTPATQVERLKMSPSNLPSTGYGPGIFDVEGWIGHNGSLPGYESLVIHLPESEATLVVLLDTDTDYQGSEPSLLFVEAITRVVTPQHIHTLPAQPAGRRTGWWAGRRSGCSVRQLGDQ</sequence>
<dbReference type="InterPro" id="IPR001466">
    <property type="entry name" value="Beta-lactam-related"/>
</dbReference>
<accession>A0A2Z5JE72</accession>
<evidence type="ECO:0000313" key="3">
    <source>
        <dbReference type="EMBL" id="AXE78676.1"/>
    </source>
</evidence>
<evidence type="ECO:0000256" key="1">
    <source>
        <dbReference type="SAM" id="MobiDB-lite"/>
    </source>
</evidence>
<dbReference type="RefSeq" id="WP_114245249.1">
    <property type="nucleotide sequence ID" value="NZ_CP027306.1"/>
</dbReference>
<name>A0A2Z5JE72_STRAR</name>
<dbReference type="Pfam" id="PF00144">
    <property type="entry name" value="Beta-lactamase"/>
    <property type="match status" value="1"/>
</dbReference>
<dbReference type="AlphaFoldDB" id="A0A2Z5JE72"/>
<dbReference type="SUPFAM" id="SSF56601">
    <property type="entry name" value="beta-lactamase/transpeptidase-like"/>
    <property type="match status" value="1"/>
</dbReference>
<dbReference type="KEGG" id="sata:C5746_19075"/>
<dbReference type="EMBL" id="CP027306">
    <property type="protein sequence ID" value="AXE78676.1"/>
    <property type="molecule type" value="Genomic_DNA"/>
</dbReference>